<organism evidence="1 2">
    <name type="scientific">Sinocyclocheilus rhinocerous</name>
    <dbReference type="NCBI Taxonomy" id="307959"/>
    <lineage>
        <taxon>Eukaryota</taxon>
        <taxon>Metazoa</taxon>
        <taxon>Chordata</taxon>
        <taxon>Craniata</taxon>
        <taxon>Vertebrata</taxon>
        <taxon>Euteleostomi</taxon>
        <taxon>Actinopterygii</taxon>
        <taxon>Neopterygii</taxon>
        <taxon>Teleostei</taxon>
        <taxon>Ostariophysi</taxon>
        <taxon>Cypriniformes</taxon>
        <taxon>Cyprinidae</taxon>
        <taxon>Cyprininae</taxon>
        <taxon>Sinocyclocheilus</taxon>
    </lineage>
</organism>
<protein>
    <submittedName>
        <fullName evidence="1">SPRY domain containing 7b</fullName>
    </submittedName>
</protein>
<name>A0A673GNU6_9TELE</name>
<dbReference type="PANTHER" id="PTHR20951:SF2">
    <property type="entry name" value="SPRY DOMAIN-CONTAINING PROTEIN 7"/>
    <property type="match status" value="1"/>
</dbReference>
<dbReference type="InterPro" id="IPR035766">
    <property type="entry name" value="SPRYD7"/>
</dbReference>
<reference evidence="1" key="2">
    <citation type="submission" date="2025-09" db="UniProtKB">
        <authorList>
            <consortium name="Ensembl"/>
        </authorList>
    </citation>
    <scope>IDENTIFICATION</scope>
</reference>
<reference evidence="1" key="1">
    <citation type="submission" date="2025-08" db="UniProtKB">
        <authorList>
            <consortium name="Ensembl"/>
        </authorList>
    </citation>
    <scope>IDENTIFICATION</scope>
</reference>
<keyword evidence="2" id="KW-1185">Reference proteome</keyword>
<proteinExistence type="predicted"/>
<dbReference type="AlphaFoldDB" id="A0A673GNU6"/>
<accession>A0A673GNU6</accession>
<dbReference type="Ensembl" id="ENSSRHT00000015585.1">
    <property type="protein sequence ID" value="ENSSRHP00000015083.1"/>
    <property type="gene ID" value="ENSSRHG00000008373.1"/>
</dbReference>
<evidence type="ECO:0000313" key="2">
    <source>
        <dbReference type="Proteomes" id="UP000472270"/>
    </source>
</evidence>
<evidence type="ECO:0000313" key="1">
    <source>
        <dbReference type="Ensembl" id="ENSSRHP00000015083.1"/>
    </source>
</evidence>
<sequence>MAAVFTCCLGCCGDGGAGHAPLKEMPIVQLDTHHMGTDVVIVKSGRRICGTGACLANAPLHQNKSYFEFKIQSTGGCLLDSCYYTLITHDISCFSTNSNDKQNNLLHKDISKHDDSVLVNILMFVISPLILSVDDSAIIDCQFSDFYHTPPEGFEKILFEQQIF</sequence>
<dbReference type="PANTHER" id="PTHR20951">
    <property type="entry name" value="C13ORF1 PROTEIN-RELATED"/>
    <property type="match status" value="1"/>
</dbReference>
<dbReference type="Proteomes" id="UP000472270">
    <property type="component" value="Unassembled WGS sequence"/>
</dbReference>